<dbReference type="PROSITE" id="PS51192">
    <property type="entry name" value="HELICASE_ATP_BIND_1"/>
    <property type="match status" value="1"/>
</dbReference>
<dbReference type="SMART" id="SM00487">
    <property type="entry name" value="DEXDc"/>
    <property type="match status" value="1"/>
</dbReference>
<dbReference type="Pfam" id="PF18766">
    <property type="entry name" value="SWI2_SNF2"/>
    <property type="match status" value="1"/>
</dbReference>
<accession>X1HEJ2</accession>
<dbReference type="Gene3D" id="3.40.50.300">
    <property type="entry name" value="P-loop containing nucleotide triphosphate hydrolases"/>
    <property type="match status" value="1"/>
</dbReference>
<organism evidence="3">
    <name type="scientific">marine sediment metagenome</name>
    <dbReference type="NCBI Taxonomy" id="412755"/>
    <lineage>
        <taxon>unclassified sequences</taxon>
        <taxon>metagenomes</taxon>
        <taxon>ecological metagenomes</taxon>
    </lineage>
</organism>
<dbReference type="SUPFAM" id="SSF52540">
    <property type="entry name" value="P-loop containing nucleoside triphosphate hydrolases"/>
    <property type="match status" value="1"/>
</dbReference>
<dbReference type="PANTHER" id="PTHR30195">
    <property type="entry name" value="TYPE I SITE-SPECIFIC DEOXYRIBONUCLEASE PROTEIN SUBUNIT M AND R"/>
    <property type="match status" value="1"/>
</dbReference>
<proteinExistence type="predicted"/>
<dbReference type="InterPro" id="IPR004473">
    <property type="entry name" value="Restrct_endonuc_typeI_HsdR"/>
</dbReference>
<reference evidence="3" key="1">
    <citation type="journal article" date="2014" name="Front. Microbiol.">
        <title>High frequency of phylogenetically diverse reductive dehalogenase-homologous genes in deep subseafloor sedimentary metagenomes.</title>
        <authorList>
            <person name="Kawai M."/>
            <person name="Futagami T."/>
            <person name="Toyoda A."/>
            <person name="Takaki Y."/>
            <person name="Nishi S."/>
            <person name="Hori S."/>
            <person name="Arai W."/>
            <person name="Tsubouchi T."/>
            <person name="Morono Y."/>
            <person name="Uchiyama I."/>
            <person name="Ito T."/>
            <person name="Fujiyama A."/>
            <person name="Inagaki F."/>
            <person name="Takami H."/>
        </authorList>
    </citation>
    <scope>NUCLEOTIDE SEQUENCE</scope>
    <source>
        <strain evidence="3">Expedition CK06-06</strain>
    </source>
</reference>
<dbReference type="GO" id="GO:0003677">
    <property type="term" value="F:DNA binding"/>
    <property type="evidence" value="ECO:0007669"/>
    <property type="project" value="InterPro"/>
</dbReference>
<dbReference type="PANTHER" id="PTHR30195:SF15">
    <property type="entry name" value="TYPE I RESTRICTION ENZYME HINDI ENDONUCLEASE SUBUNIT"/>
    <property type="match status" value="1"/>
</dbReference>
<dbReference type="InterPro" id="IPR014001">
    <property type="entry name" value="Helicase_ATP-bd"/>
</dbReference>
<name>X1HEJ2_9ZZZZ</name>
<evidence type="ECO:0000313" key="3">
    <source>
        <dbReference type="EMBL" id="GAH68621.1"/>
    </source>
</evidence>
<gene>
    <name evidence="3" type="ORF">S03H2_45141</name>
</gene>
<protein>
    <recommendedName>
        <fullName evidence="2">Helicase ATP-binding domain-containing protein</fullName>
    </recommendedName>
</protein>
<evidence type="ECO:0000256" key="1">
    <source>
        <dbReference type="ARBA" id="ARBA00022747"/>
    </source>
</evidence>
<feature type="non-terminal residue" evidence="3">
    <location>
        <position position="268"/>
    </location>
</feature>
<feature type="domain" description="Helicase ATP-binding" evidence="2">
    <location>
        <begin position="91"/>
        <end position="268"/>
    </location>
</feature>
<sequence length="268" mass="31302">KYIQIGVAAEAAARYFPIVTWKDEVLTNLWRCEGKDAIDSAVDMLSCDTLLDIIENYIFLRIEREEASKVIARYMQYIASNKIVERVNKNLAGEEEKNRGLIWHWQGSGKTFTMIFAASKLYYLDKLENPSIFFIVDRIELEGQLSDEFNFLDIEKPEVIDSAKNLKRILKHDDFRGKRGIFITLIHKFKPEELSHLQKELEEISKFKETIMNRKNVVVFIDEGHRTQYGLLAAQMKSIFKNAFFFAFTGTPISKEQRDTYLEFSYPP</sequence>
<keyword evidence="1" id="KW-0680">Restriction system</keyword>
<dbReference type="InterPro" id="IPR040980">
    <property type="entry name" value="SWI2_SNF2"/>
</dbReference>
<comment type="caution">
    <text evidence="3">The sequence shown here is derived from an EMBL/GenBank/DDBJ whole genome shotgun (WGS) entry which is preliminary data.</text>
</comment>
<dbReference type="GO" id="GO:0005524">
    <property type="term" value="F:ATP binding"/>
    <property type="evidence" value="ECO:0007669"/>
    <property type="project" value="InterPro"/>
</dbReference>
<dbReference type="InterPro" id="IPR051268">
    <property type="entry name" value="Type-I_R_enzyme_R_subunit"/>
</dbReference>
<dbReference type="InterPro" id="IPR027417">
    <property type="entry name" value="P-loop_NTPase"/>
</dbReference>
<feature type="non-terminal residue" evidence="3">
    <location>
        <position position="1"/>
    </location>
</feature>
<dbReference type="EMBL" id="BARU01028261">
    <property type="protein sequence ID" value="GAH68621.1"/>
    <property type="molecule type" value="Genomic_DNA"/>
</dbReference>
<dbReference type="GO" id="GO:0009307">
    <property type="term" value="P:DNA restriction-modification system"/>
    <property type="evidence" value="ECO:0007669"/>
    <property type="project" value="UniProtKB-KW"/>
</dbReference>
<dbReference type="AlphaFoldDB" id="X1HEJ2"/>
<dbReference type="NCBIfam" id="TIGR00348">
    <property type="entry name" value="hsdR"/>
    <property type="match status" value="1"/>
</dbReference>
<evidence type="ECO:0000259" key="2">
    <source>
        <dbReference type="PROSITE" id="PS51192"/>
    </source>
</evidence>
<dbReference type="GO" id="GO:0009035">
    <property type="term" value="F:type I site-specific deoxyribonuclease activity"/>
    <property type="evidence" value="ECO:0007669"/>
    <property type="project" value="InterPro"/>
</dbReference>